<protein>
    <submittedName>
        <fullName evidence="2">Tail fiber protein</fullName>
    </submittedName>
</protein>
<feature type="domain" description="Major tropism determinant N-terminal" evidence="1">
    <location>
        <begin position="6"/>
        <end position="41"/>
    </location>
</feature>
<evidence type="ECO:0000313" key="2">
    <source>
        <dbReference type="EMBL" id="SAI74556.1"/>
    </source>
</evidence>
<name>A0A157SX75_9BORD</name>
<sequence>MSTPLQLRGGTAGEHETFTGKVREVTVNTTRGTLHVHDGQTPRGFELARVDRTMPVMSMATVTALTADVGPVWVIEAQDVWVWVPLGTYWTGGYRSAKLGEYEHGWSRTARPWQIAAEGAWLNETTYPGKHLLAWAQENGLLVAAASYVVGAYNFARSGGQIRVPDMRNMFDRAYGTDADTANARTLGSRQSDAMQRLNGGLGWVGRTATSQSASGVFSDSPFNTVPVGNSGTVGGSSSITFDSAFTARSSSETRSLNAAYAPRIHV</sequence>
<dbReference type="SUPFAM" id="SSF88874">
    <property type="entry name" value="Receptor-binding domain of short tail fibre protein gp12"/>
    <property type="match status" value="1"/>
</dbReference>
<dbReference type="Proteomes" id="UP000076848">
    <property type="component" value="Unassembled WGS sequence"/>
</dbReference>
<dbReference type="InterPro" id="IPR041352">
    <property type="entry name" value="Mtd_N"/>
</dbReference>
<organism evidence="2 3">
    <name type="scientific">Bordetella ansorpii</name>
    <dbReference type="NCBI Taxonomy" id="288768"/>
    <lineage>
        <taxon>Bacteria</taxon>
        <taxon>Pseudomonadati</taxon>
        <taxon>Pseudomonadota</taxon>
        <taxon>Betaproteobacteria</taxon>
        <taxon>Burkholderiales</taxon>
        <taxon>Alcaligenaceae</taxon>
        <taxon>Bordetella</taxon>
    </lineage>
</organism>
<dbReference type="OrthoDB" id="9810174at2"/>
<dbReference type="RefSeq" id="WP_066133950.1">
    <property type="nucleotide sequence ID" value="NZ_FKIF01000010.1"/>
</dbReference>
<dbReference type="Gene3D" id="2.10.10.30">
    <property type="match status" value="1"/>
</dbReference>
<dbReference type="AlphaFoldDB" id="A0A157SX75"/>
<dbReference type="Pfam" id="PF18454">
    <property type="entry name" value="Mtd_N"/>
    <property type="match status" value="1"/>
</dbReference>
<accession>A0A157SX75</accession>
<reference evidence="2 3" key="1">
    <citation type="submission" date="2016-04" db="EMBL/GenBank/DDBJ databases">
        <authorList>
            <consortium name="Pathogen Informatics"/>
        </authorList>
    </citation>
    <scope>NUCLEOTIDE SEQUENCE [LARGE SCALE GENOMIC DNA]</scope>
    <source>
        <strain evidence="2 3">H050680373</strain>
    </source>
</reference>
<dbReference type="STRING" id="288768.SAMEA3906486_05272"/>
<evidence type="ECO:0000259" key="1">
    <source>
        <dbReference type="Pfam" id="PF18454"/>
    </source>
</evidence>
<gene>
    <name evidence="2" type="ORF">SAMEA3906486_05272</name>
</gene>
<keyword evidence="3" id="KW-1185">Reference proteome</keyword>
<dbReference type="EMBL" id="FKIF01000010">
    <property type="protein sequence ID" value="SAI74556.1"/>
    <property type="molecule type" value="Genomic_DNA"/>
</dbReference>
<proteinExistence type="predicted"/>
<evidence type="ECO:0000313" key="3">
    <source>
        <dbReference type="Proteomes" id="UP000076848"/>
    </source>
</evidence>